<keyword evidence="1" id="KW-0472">Membrane</keyword>
<dbReference type="RefSeq" id="WP_188411048.1">
    <property type="nucleotide sequence ID" value="NZ_BMCP01000007.1"/>
</dbReference>
<protein>
    <submittedName>
        <fullName evidence="2">Uncharacterized protein</fullName>
    </submittedName>
</protein>
<evidence type="ECO:0000313" key="2">
    <source>
        <dbReference type="EMBL" id="GGE54315.1"/>
    </source>
</evidence>
<keyword evidence="3" id="KW-1185">Reference proteome</keyword>
<proteinExistence type="predicted"/>
<evidence type="ECO:0000313" key="3">
    <source>
        <dbReference type="Proteomes" id="UP000602745"/>
    </source>
</evidence>
<dbReference type="AlphaFoldDB" id="A0A8J3E0F9"/>
<dbReference type="EMBL" id="BMCP01000007">
    <property type="protein sequence ID" value="GGE54315.1"/>
    <property type="molecule type" value="Genomic_DNA"/>
</dbReference>
<reference evidence="2" key="1">
    <citation type="journal article" date="2014" name="Int. J. Syst. Evol. Microbiol.">
        <title>Complete genome sequence of Corynebacterium casei LMG S-19264T (=DSM 44701T), isolated from a smear-ripened cheese.</title>
        <authorList>
            <consortium name="US DOE Joint Genome Institute (JGI-PGF)"/>
            <person name="Walter F."/>
            <person name="Albersmeier A."/>
            <person name="Kalinowski J."/>
            <person name="Ruckert C."/>
        </authorList>
    </citation>
    <scope>NUCLEOTIDE SEQUENCE</scope>
    <source>
        <strain evidence="2">CCM 7684</strain>
    </source>
</reference>
<comment type="caution">
    <text evidence="2">The sequence shown here is derived from an EMBL/GenBank/DDBJ whole genome shotgun (WGS) entry which is preliminary data.</text>
</comment>
<sequence>MLSALFASFALLPSLLALAGALALFIYGRTLAAPFRLVATLGALLLFAYAAFGFGSLHERGACAAESLKAELAAARADFEAARRLSAETLKRMAEAESLAALDLERSNELADDLARRPDAACLLDDADARRLREFGQPPRR</sequence>
<keyword evidence="1" id="KW-0812">Transmembrane</keyword>
<feature type="transmembrane region" description="Helical" evidence="1">
    <location>
        <begin position="33"/>
        <end position="52"/>
    </location>
</feature>
<gene>
    <name evidence="2" type="ORF">GCM10007276_34250</name>
</gene>
<organism evidence="2 3">
    <name type="scientific">Agaricicola taiwanensis</name>
    <dbReference type="NCBI Taxonomy" id="591372"/>
    <lineage>
        <taxon>Bacteria</taxon>
        <taxon>Pseudomonadati</taxon>
        <taxon>Pseudomonadota</taxon>
        <taxon>Alphaproteobacteria</taxon>
        <taxon>Rhodobacterales</taxon>
        <taxon>Paracoccaceae</taxon>
        <taxon>Agaricicola</taxon>
    </lineage>
</organism>
<reference evidence="2" key="2">
    <citation type="submission" date="2020-09" db="EMBL/GenBank/DDBJ databases">
        <authorList>
            <person name="Sun Q."/>
            <person name="Sedlacek I."/>
        </authorList>
    </citation>
    <scope>NUCLEOTIDE SEQUENCE</scope>
    <source>
        <strain evidence="2">CCM 7684</strain>
    </source>
</reference>
<keyword evidence="1" id="KW-1133">Transmembrane helix</keyword>
<evidence type="ECO:0000256" key="1">
    <source>
        <dbReference type="SAM" id="Phobius"/>
    </source>
</evidence>
<accession>A0A8J3E0F9</accession>
<name>A0A8J3E0F9_9RHOB</name>
<dbReference type="Proteomes" id="UP000602745">
    <property type="component" value="Unassembled WGS sequence"/>
</dbReference>